<sequence>MAALHDFIDTDKTYQLVVERFGDSSLQDKEQKAGSKVIDMNPELIELILDLYNNEEDFPFEKMQKFSIGEILAYLQATHRYYLTKKLPEIEQSLVHIFSKYGQSHQLLASLAYFFNDYKTHLIEHIRMEEKELFPYIQKLIEVSKQPAELRTSAEKSNFSIQQFIDSHSPIEDELQEVSQMIRRYSGEESVPLPYKIFLNQVELFELELRKHAIIEDHVLVPMALELEQQLN</sequence>
<dbReference type="RefSeq" id="WP_183973069.1">
    <property type="nucleotide sequence ID" value="NZ_JACIBY010000003.1"/>
</dbReference>
<gene>
    <name evidence="2" type="ORF">FHS57_002039</name>
</gene>
<keyword evidence="3" id="KW-1185">Reference proteome</keyword>
<evidence type="ECO:0000313" key="3">
    <source>
        <dbReference type="Proteomes" id="UP000541352"/>
    </source>
</evidence>
<reference evidence="2 3" key="1">
    <citation type="submission" date="2020-08" db="EMBL/GenBank/DDBJ databases">
        <title>Genomic Encyclopedia of Type Strains, Phase IV (KMG-IV): sequencing the most valuable type-strain genomes for metagenomic binning, comparative biology and taxonomic classification.</title>
        <authorList>
            <person name="Goeker M."/>
        </authorList>
    </citation>
    <scope>NUCLEOTIDE SEQUENCE [LARGE SCALE GENOMIC DNA]</scope>
    <source>
        <strain evidence="2 3">DSM 17976</strain>
    </source>
</reference>
<organism evidence="2 3">
    <name type="scientific">Runella defluvii</name>
    <dbReference type="NCBI Taxonomy" id="370973"/>
    <lineage>
        <taxon>Bacteria</taxon>
        <taxon>Pseudomonadati</taxon>
        <taxon>Bacteroidota</taxon>
        <taxon>Cytophagia</taxon>
        <taxon>Cytophagales</taxon>
        <taxon>Spirosomataceae</taxon>
        <taxon>Runella</taxon>
    </lineage>
</organism>
<evidence type="ECO:0000256" key="1">
    <source>
        <dbReference type="ARBA" id="ARBA00004496"/>
    </source>
</evidence>
<comment type="caution">
    <text evidence="2">The sequence shown here is derived from an EMBL/GenBank/DDBJ whole genome shotgun (WGS) entry which is preliminary data.</text>
</comment>
<name>A0A7W5ZIS8_9BACT</name>
<comment type="subcellular location">
    <subcellularLocation>
        <location evidence="1">Cytoplasm</location>
    </subcellularLocation>
</comment>
<dbReference type="PANTHER" id="PTHR36438">
    <property type="entry name" value="IRON-SULFUR CLUSTER REPAIR PROTEIN YTFE"/>
    <property type="match status" value="1"/>
</dbReference>
<dbReference type="Proteomes" id="UP000541352">
    <property type="component" value="Unassembled WGS sequence"/>
</dbReference>
<dbReference type="PANTHER" id="PTHR36438:SF1">
    <property type="entry name" value="IRON-SULFUR CLUSTER REPAIR PROTEIN YTFE"/>
    <property type="match status" value="1"/>
</dbReference>
<dbReference type="GO" id="GO:0005737">
    <property type="term" value="C:cytoplasm"/>
    <property type="evidence" value="ECO:0007669"/>
    <property type="project" value="UniProtKB-SubCell"/>
</dbReference>
<dbReference type="Gene3D" id="1.20.120.520">
    <property type="entry name" value="nmb1532 protein domain like"/>
    <property type="match status" value="1"/>
</dbReference>
<accession>A0A7W5ZIS8</accession>
<dbReference type="EMBL" id="JACIBY010000003">
    <property type="protein sequence ID" value="MBB3838042.1"/>
    <property type="molecule type" value="Genomic_DNA"/>
</dbReference>
<proteinExistence type="predicted"/>
<dbReference type="AlphaFoldDB" id="A0A7W5ZIS8"/>
<dbReference type="InterPro" id="IPR019903">
    <property type="entry name" value="RIC_family"/>
</dbReference>
<protein>
    <submittedName>
        <fullName evidence="2">Regulator of cell morphogenesis and NO signaling</fullName>
    </submittedName>
</protein>
<evidence type="ECO:0000313" key="2">
    <source>
        <dbReference type="EMBL" id="MBB3838042.1"/>
    </source>
</evidence>